<reference evidence="10" key="1">
    <citation type="submission" date="2020-11" db="EMBL/GenBank/DDBJ databases">
        <authorList>
            <person name="Tran Van P."/>
        </authorList>
    </citation>
    <scope>NUCLEOTIDE SEQUENCE</scope>
</reference>
<dbReference type="PRINTS" id="PR00776">
    <property type="entry name" value="HEMOGLOBNASE"/>
</dbReference>
<keyword evidence="6" id="KW-0378">Hydrolase</keyword>
<keyword evidence="11" id="KW-1185">Reference proteome</keyword>
<dbReference type="PANTHER" id="PTHR12000:SF42">
    <property type="entry name" value="LEGUMAIN"/>
    <property type="match status" value="1"/>
</dbReference>
<dbReference type="Pfam" id="PF20985">
    <property type="entry name" value="Legum_prodom"/>
    <property type="match status" value="1"/>
</dbReference>
<evidence type="ECO:0000313" key="10">
    <source>
        <dbReference type="EMBL" id="CAD7640867.1"/>
    </source>
</evidence>
<dbReference type="GO" id="GO:0006624">
    <property type="term" value="P:vacuolar protein processing"/>
    <property type="evidence" value="ECO:0007669"/>
    <property type="project" value="TreeGrafter"/>
</dbReference>
<comment type="catalytic activity">
    <reaction evidence="1">
        <text>Hydrolysis of proteins and small molecule substrates at -Asn-|-Xaa- bonds.</text>
        <dbReference type="EC" id="3.4.22.34"/>
    </reaction>
</comment>
<evidence type="ECO:0000259" key="9">
    <source>
        <dbReference type="Pfam" id="PF20985"/>
    </source>
</evidence>
<evidence type="ECO:0000256" key="4">
    <source>
        <dbReference type="ARBA" id="ARBA00022670"/>
    </source>
</evidence>
<evidence type="ECO:0000256" key="7">
    <source>
        <dbReference type="ARBA" id="ARBA00022807"/>
    </source>
</evidence>
<evidence type="ECO:0000256" key="5">
    <source>
        <dbReference type="ARBA" id="ARBA00022729"/>
    </source>
</evidence>
<evidence type="ECO:0000256" key="8">
    <source>
        <dbReference type="SAM" id="SignalP"/>
    </source>
</evidence>
<feature type="chain" id="PRO_5036211774" description="legumain" evidence="8">
    <location>
        <begin position="17"/>
        <end position="773"/>
    </location>
</feature>
<dbReference type="EMBL" id="CAJPVJ010000709">
    <property type="protein sequence ID" value="CAG2163214.1"/>
    <property type="molecule type" value="Genomic_DNA"/>
</dbReference>
<organism evidence="10">
    <name type="scientific">Oppiella nova</name>
    <dbReference type="NCBI Taxonomy" id="334625"/>
    <lineage>
        <taxon>Eukaryota</taxon>
        <taxon>Metazoa</taxon>
        <taxon>Ecdysozoa</taxon>
        <taxon>Arthropoda</taxon>
        <taxon>Chelicerata</taxon>
        <taxon>Arachnida</taxon>
        <taxon>Acari</taxon>
        <taxon>Acariformes</taxon>
        <taxon>Sarcoptiformes</taxon>
        <taxon>Oribatida</taxon>
        <taxon>Brachypylina</taxon>
        <taxon>Oppioidea</taxon>
        <taxon>Oppiidae</taxon>
        <taxon>Oppiella</taxon>
    </lineage>
</organism>
<evidence type="ECO:0000256" key="2">
    <source>
        <dbReference type="ARBA" id="ARBA00009941"/>
    </source>
</evidence>
<dbReference type="EMBL" id="OC915534">
    <property type="protein sequence ID" value="CAD7640867.1"/>
    <property type="molecule type" value="Genomic_DNA"/>
</dbReference>
<keyword evidence="7" id="KW-0788">Thiol protease</keyword>
<dbReference type="Proteomes" id="UP000728032">
    <property type="component" value="Unassembled WGS sequence"/>
</dbReference>
<evidence type="ECO:0000313" key="11">
    <source>
        <dbReference type="Proteomes" id="UP000728032"/>
    </source>
</evidence>
<dbReference type="GO" id="GO:0004197">
    <property type="term" value="F:cysteine-type endopeptidase activity"/>
    <property type="evidence" value="ECO:0007669"/>
    <property type="project" value="UniProtKB-EC"/>
</dbReference>
<dbReference type="OrthoDB" id="192611at2759"/>
<name>A0A7R9QCK2_9ACAR</name>
<evidence type="ECO:0000256" key="3">
    <source>
        <dbReference type="ARBA" id="ARBA00012628"/>
    </source>
</evidence>
<dbReference type="FunFam" id="3.40.50.1460:FF:000006">
    <property type="entry name" value="Legumain"/>
    <property type="match status" value="2"/>
</dbReference>
<dbReference type="CDD" id="cd21115">
    <property type="entry name" value="legumain_C"/>
    <property type="match status" value="1"/>
</dbReference>
<evidence type="ECO:0000256" key="1">
    <source>
        <dbReference type="ARBA" id="ARBA00000810"/>
    </source>
</evidence>
<keyword evidence="5 8" id="KW-0732">Signal</keyword>
<feature type="domain" description="Legumain prodomain" evidence="9">
    <location>
        <begin position="663"/>
        <end position="754"/>
    </location>
</feature>
<dbReference type="PANTHER" id="PTHR12000">
    <property type="entry name" value="HEMOGLOBINASE FAMILY MEMBER"/>
    <property type="match status" value="1"/>
</dbReference>
<feature type="signal peptide" evidence="8">
    <location>
        <begin position="1"/>
        <end position="16"/>
    </location>
</feature>
<comment type="similarity">
    <text evidence="2">Belongs to the peptidase C13 family.</text>
</comment>
<dbReference type="AlphaFoldDB" id="A0A7R9QCK2"/>
<protein>
    <recommendedName>
        <fullName evidence="3">legumain</fullName>
        <ecNumber evidence="3">3.4.22.34</ecNumber>
    </recommendedName>
</protein>
<proteinExistence type="inferred from homology"/>
<keyword evidence="4" id="KW-0645">Protease</keyword>
<dbReference type="EC" id="3.4.22.34" evidence="3"/>
<gene>
    <name evidence="10" type="ORF">ONB1V03_LOCUS2798</name>
</gene>
<sequence>MKIILLLSLFYLSVNGLPFSDEPGKTWVVLCAGWRGYQGGGYSIQANVYHAYQVIHAQGIPDEHIIVMHYDDLAYHKSNPTPGIVVQKVNGTDVYKGVPKDYTGDEVTPKNFLGVLKGDPELVKKGKRVVNSGPNDNVFVYFIDHGATDIVSFPRGYLYGEELVAALKDMHQNKRFAKLVFYLEACESGSMFKLLPTDINVYAITSSNATELSWECDWDESRKVYLGGYFAFSWLDDCEHRDLQKESLQEQFNHMKKQLDIPGPDPQKEPHQQHPMQFGDLSITKLPASQFLGFKKVNEKINTEPMVMKKQQAQIETTNEIEYTQELQNLMQFREYVDNVLYEYVNNEPAPFNGTKWVVLCAGSTTWDNYRHQADVYHAYQVVKSHGIPEKNIIVFHYDDIAHNKVNPTPSIVVNTLGGPDVYQGVPKDYTGIDVNPENFVGVLMGDKTLKENNKKVLESGPNDHVYIYFVDHGDEDVIEFPTDYLYGEELNVALKYMHQNKMFAKLVFNMETCHSGSMFDKLLRNDLNIYVTTSAKPDELSSATYYDTLRKTYLGDCYSVALIENSETQDLDKETLQAQFEYISKNVNTSTPQQYGDVSIAKLPVSQFIGNKPKDYIPSKPVYINDGDMEVVNPRDIPVLLAQKNIASTNHINEKQRYVEMLETILKGRKYLDNVLYEYVNSIQHLMPNIATNAILHTKQELNNRHCYRQLVDTFHQNCFNLNQNTYAFGKLYILKNICENLIDSHVTNMAVNKLVQYCTQNVNHDNFDKIV</sequence>
<dbReference type="InterPro" id="IPR046427">
    <property type="entry name" value="Legumain_prodom_sf"/>
</dbReference>
<evidence type="ECO:0000256" key="6">
    <source>
        <dbReference type="ARBA" id="ARBA00022801"/>
    </source>
</evidence>
<dbReference type="GO" id="GO:0051603">
    <property type="term" value="P:proteolysis involved in protein catabolic process"/>
    <property type="evidence" value="ECO:0007669"/>
    <property type="project" value="TreeGrafter"/>
</dbReference>
<dbReference type="GO" id="GO:0005773">
    <property type="term" value="C:vacuole"/>
    <property type="evidence" value="ECO:0007669"/>
    <property type="project" value="GOC"/>
</dbReference>
<dbReference type="Pfam" id="PF01650">
    <property type="entry name" value="Peptidase_C13"/>
    <property type="match status" value="2"/>
</dbReference>
<dbReference type="Gene3D" id="1.10.132.130">
    <property type="match status" value="1"/>
</dbReference>
<dbReference type="Gene3D" id="3.40.50.1460">
    <property type="match status" value="2"/>
</dbReference>
<dbReference type="InterPro" id="IPR001096">
    <property type="entry name" value="Peptidase_C13"/>
</dbReference>
<dbReference type="InterPro" id="IPR048501">
    <property type="entry name" value="Legum_prodom"/>
</dbReference>
<accession>A0A7R9QCK2</accession>